<dbReference type="OrthoDB" id="119028at2759"/>
<reference evidence="2 3" key="1">
    <citation type="journal article" date="2018" name="Sci. Rep.">
        <title>Genomic signatures of local adaptation to the degree of environmental predictability in rotifers.</title>
        <authorList>
            <person name="Franch-Gras L."/>
            <person name="Hahn C."/>
            <person name="Garcia-Roger E.M."/>
            <person name="Carmona M.J."/>
            <person name="Serra M."/>
            <person name="Gomez A."/>
        </authorList>
    </citation>
    <scope>NUCLEOTIDE SEQUENCE [LARGE SCALE GENOMIC DNA]</scope>
    <source>
        <strain evidence="2">HYR1</strain>
    </source>
</reference>
<gene>
    <name evidence="2" type="ORF">BpHYR1_035863</name>
</gene>
<protein>
    <submittedName>
        <fullName evidence="2">Uncharacterized protein</fullName>
    </submittedName>
</protein>
<proteinExistence type="predicted"/>
<feature type="region of interest" description="Disordered" evidence="1">
    <location>
        <begin position="1"/>
        <end position="32"/>
    </location>
</feature>
<evidence type="ECO:0000256" key="1">
    <source>
        <dbReference type="SAM" id="MobiDB-lite"/>
    </source>
</evidence>
<name>A0A3M7PW39_BRAPC</name>
<evidence type="ECO:0000313" key="3">
    <source>
        <dbReference type="Proteomes" id="UP000276133"/>
    </source>
</evidence>
<feature type="compositionally biased region" description="Polar residues" evidence="1">
    <location>
        <begin position="1"/>
        <end position="10"/>
    </location>
</feature>
<dbReference type="Proteomes" id="UP000276133">
    <property type="component" value="Unassembled WGS sequence"/>
</dbReference>
<evidence type="ECO:0000313" key="2">
    <source>
        <dbReference type="EMBL" id="RNA03119.1"/>
    </source>
</evidence>
<comment type="caution">
    <text evidence="2">The sequence shown here is derived from an EMBL/GenBank/DDBJ whole genome shotgun (WGS) entry which is preliminary data.</text>
</comment>
<sequence>MKLNRYISNTRDVEDSDIESETLHRQRKRSKDQVYNVHNNYQLFDEALEDLNKKGNRRKQRKQSTSLYLIGISKIQNIPGCEIPLSVKNIPIREKRKPGRPAKAKQALIVQ</sequence>
<dbReference type="AlphaFoldDB" id="A0A3M7PW39"/>
<accession>A0A3M7PW39</accession>
<organism evidence="2 3">
    <name type="scientific">Brachionus plicatilis</name>
    <name type="common">Marine rotifer</name>
    <name type="synonym">Brachionus muelleri</name>
    <dbReference type="NCBI Taxonomy" id="10195"/>
    <lineage>
        <taxon>Eukaryota</taxon>
        <taxon>Metazoa</taxon>
        <taxon>Spiralia</taxon>
        <taxon>Gnathifera</taxon>
        <taxon>Rotifera</taxon>
        <taxon>Eurotatoria</taxon>
        <taxon>Monogononta</taxon>
        <taxon>Pseudotrocha</taxon>
        <taxon>Ploima</taxon>
        <taxon>Brachionidae</taxon>
        <taxon>Brachionus</taxon>
    </lineage>
</organism>
<keyword evidence="3" id="KW-1185">Reference proteome</keyword>
<dbReference type="EMBL" id="REGN01008620">
    <property type="protein sequence ID" value="RNA03119.1"/>
    <property type="molecule type" value="Genomic_DNA"/>
</dbReference>